<keyword evidence="1" id="KW-0677">Repeat</keyword>
<dbReference type="SUPFAM" id="SSF82185">
    <property type="entry name" value="Histone H3 K4-specific methyltransferase SET7/9 N-terminal domain"/>
    <property type="match status" value="1"/>
</dbReference>
<organism evidence="2 3">
    <name type="scientific">Reichenbachiella ulvae</name>
    <dbReference type="NCBI Taxonomy" id="2980104"/>
    <lineage>
        <taxon>Bacteria</taxon>
        <taxon>Pseudomonadati</taxon>
        <taxon>Bacteroidota</taxon>
        <taxon>Cytophagia</taxon>
        <taxon>Cytophagales</taxon>
        <taxon>Reichenbachiellaceae</taxon>
        <taxon>Reichenbachiella</taxon>
    </lineage>
</organism>
<evidence type="ECO:0000313" key="3">
    <source>
        <dbReference type="Proteomes" id="UP001300692"/>
    </source>
</evidence>
<gene>
    <name evidence="2" type="ORF">N7U62_11705</name>
</gene>
<dbReference type="RefSeq" id="WP_264138157.1">
    <property type="nucleotide sequence ID" value="NZ_JAOYOD010000001.1"/>
</dbReference>
<evidence type="ECO:0000256" key="1">
    <source>
        <dbReference type="ARBA" id="ARBA00022737"/>
    </source>
</evidence>
<dbReference type="InterPro" id="IPR003409">
    <property type="entry name" value="MORN"/>
</dbReference>
<dbReference type="PANTHER" id="PTHR43215:SF14">
    <property type="entry name" value="RADIAL SPOKE HEAD 1 HOMOLOG"/>
    <property type="match status" value="1"/>
</dbReference>
<dbReference type="SMART" id="SM00698">
    <property type="entry name" value="MORN"/>
    <property type="match status" value="3"/>
</dbReference>
<name>A0ABT3CUH8_9BACT</name>
<sequence>MKFKGINTALFIALLLSSSLAVYFFLQTRKVKREFAVTSSLDQREKIALEQEQLISIDSLMMQGNYTKALAESESKLNQGLLLDTNSMKLRIVLMKRLLSLQKKIYHLDSSQLDSIAIETFQIIPSVATPKEVRDYDSLQFVLRKREVELEKIKGQLKRKSHGEYLTFESTKGTTIYFVGEVSNEKANGQGIALLSTGSRYEGEWKNNLRHGKGTFYWPDGEYYQGEYHNDQRQGLGSYYWPNGEKFTGQWEKDLRNGEGIFYDKHGEIVASGIWKDDELVVVQKD</sequence>
<comment type="caution">
    <text evidence="2">The sequence shown here is derived from an EMBL/GenBank/DDBJ whole genome shotgun (WGS) entry which is preliminary data.</text>
</comment>
<dbReference type="EMBL" id="JAOYOD010000001">
    <property type="protein sequence ID" value="MCV9387333.1"/>
    <property type="molecule type" value="Genomic_DNA"/>
</dbReference>
<evidence type="ECO:0008006" key="4">
    <source>
        <dbReference type="Google" id="ProtNLM"/>
    </source>
</evidence>
<reference evidence="2 3" key="1">
    <citation type="submission" date="2022-10" db="EMBL/GenBank/DDBJ databases">
        <title>Comparative genomics and taxonomic characterization of three novel marine species of genus Reichenbachiella exhibiting antioxidant and polysaccharide degradation activities.</title>
        <authorList>
            <person name="Muhammad N."/>
            <person name="Lee Y.-J."/>
            <person name="Ko J."/>
            <person name="Kim S.-G."/>
        </authorList>
    </citation>
    <scope>NUCLEOTIDE SEQUENCE [LARGE SCALE GENOMIC DNA]</scope>
    <source>
        <strain evidence="2 3">ABR2-5</strain>
    </source>
</reference>
<dbReference type="Gene3D" id="2.20.110.10">
    <property type="entry name" value="Histone H3 K4-specific methyltransferase SET7/9 N-terminal domain"/>
    <property type="match status" value="3"/>
</dbReference>
<evidence type="ECO:0000313" key="2">
    <source>
        <dbReference type="EMBL" id="MCV9387333.1"/>
    </source>
</evidence>
<keyword evidence="3" id="KW-1185">Reference proteome</keyword>
<proteinExistence type="predicted"/>
<dbReference type="Pfam" id="PF02493">
    <property type="entry name" value="MORN"/>
    <property type="match status" value="3"/>
</dbReference>
<accession>A0ABT3CUH8</accession>
<dbReference type="Proteomes" id="UP001300692">
    <property type="component" value="Unassembled WGS sequence"/>
</dbReference>
<dbReference type="PANTHER" id="PTHR43215">
    <property type="entry name" value="RADIAL SPOKE HEAD 1 HOMOLOG"/>
    <property type="match status" value="1"/>
</dbReference>
<protein>
    <recommendedName>
        <fullName evidence="4">MORN repeat-containing protein</fullName>
    </recommendedName>
</protein>